<dbReference type="InterPro" id="IPR016040">
    <property type="entry name" value="NAD(P)-bd_dom"/>
</dbReference>
<proteinExistence type="predicted"/>
<organism evidence="2 3">
    <name type="scientific">Oerskovia gallyi</name>
    <dbReference type="NCBI Taxonomy" id="2762226"/>
    <lineage>
        <taxon>Bacteria</taxon>
        <taxon>Bacillati</taxon>
        <taxon>Actinomycetota</taxon>
        <taxon>Actinomycetes</taxon>
        <taxon>Micrococcales</taxon>
        <taxon>Cellulomonadaceae</taxon>
        <taxon>Oerskovia</taxon>
    </lineage>
</organism>
<keyword evidence="3" id="KW-1185">Reference proteome</keyword>
<dbReference type="PANTHER" id="PTHR43162">
    <property type="match status" value="1"/>
</dbReference>
<dbReference type="Proteomes" id="UP000633601">
    <property type="component" value="Unassembled WGS sequence"/>
</dbReference>
<dbReference type="Gene3D" id="3.90.25.10">
    <property type="entry name" value="UDP-galactose 4-epimerase, domain 1"/>
    <property type="match status" value="1"/>
</dbReference>
<dbReference type="SUPFAM" id="SSF51735">
    <property type="entry name" value="NAD(P)-binding Rossmann-fold domains"/>
    <property type="match status" value="1"/>
</dbReference>
<dbReference type="PANTHER" id="PTHR43162:SF1">
    <property type="entry name" value="PRESTALK A DIFFERENTIATION PROTEIN A"/>
    <property type="match status" value="1"/>
</dbReference>
<dbReference type="Pfam" id="PF13460">
    <property type="entry name" value="NAD_binding_10"/>
    <property type="match status" value="1"/>
</dbReference>
<name>A0ABR8V232_9CELL</name>
<evidence type="ECO:0000259" key="1">
    <source>
        <dbReference type="Pfam" id="PF13460"/>
    </source>
</evidence>
<feature type="domain" description="NAD(P)-binding" evidence="1">
    <location>
        <begin position="27"/>
        <end position="115"/>
    </location>
</feature>
<gene>
    <name evidence="2" type="ORF">H9640_09880</name>
</gene>
<protein>
    <submittedName>
        <fullName evidence="2">NAD(P)H-binding protein</fullName>
    </submittedName>
</protein>
<reference evidence="2 3" key="1">
    <citation type="submission" date="2020-08" db="EMBL/GenBank/DDBJ databases">
        <title>A Genomic Blueprint of the Chicken Gut Microbiome.</title>
        <authorList>
            <person name="Gilroy R."/>
            <person name="Ravi A."/>
            <person name="Getino M."/>
            <person name="Pursley I."/>
            <person name="Horton D.L."/>
            <person name="Alikhan N.-F."/>
            <person name="Baker D."/>
            <person name="Gharbi K."/>
            <person name="Hall N."/>
            <person name="Watson M."/>
            <person name="Adriaenssens E.M."/>
            <person name="Foster-Nyarko E."/>
            <person name="Jarju S."/>
            <person name="Secka A."/>
            <person name="Antonio M."/>
            <person name="Oren A."/>
            <person name="Chaudhuri R."/>
            <person name="La Ragione R.M."/>
            <person name="Hildebrand F."/>
            <person name="Pallen M.J."/>
        </authorList>
    </citation>
    <scope>NUCLEOTIDE SEQUENCE [LARGE SCALE GENOMIC DNA]</scope>
    <source>
        <strain evidence="2 3">Sa2CUA8</strain>
    </source>
</reference>
<dbReference type="InterPro" id="IPR051604">
    <property type="entry name" value="Ergot_Alk_Oxidoreductase"/>
</dbReference>
<evidence type="ECO:0000313" key="3">
    <source>
        <dbReference type="Proteomes" id="UP000633601"/>
    </source>
</evidence>
<dbReference type="Gene3D" id="3.40.50.720">
    <property type="entry name" value="NAD(P)-binding Rossmann-like Domain"/>
    <property type="match status" value="1"/>
</dbReference>
<dbReference type="EMBL" id="JACSQE010000007">
    <property type="protein sequence ID" value="MBD7998859.1"/>
    <property type="molecule type" value="Genomic_DNA"/>
</dbReference>
<dbReference type="RefSeq" id="WP_191790555.1">
    <property type="nucleotide sequence ID" value="NZ_JACSQE010000007.1"/>
</dbReference>
<comment type="caution">
    <text evidence="2">The sequence shown here is derived from an EMBL/GenBank/DDBJ whole genome shotgun (WGS) entry which is preliminary data.</text>
</comment>
<sequence length="300" mass="31506">MTAHEHPTTSLAGPTADGVQPLVAVVGATGKTGRRVAARLAAAGIPVRPLSRSTEIRHDWDDPTTWAPAVAGADAAYVAVAPDLAAPGIPETVAEFARVARSQGVRRLVLLSGRGEPEAERAEQLVADAFPSGTVLRCAWFDQNFTEGFLLDPVLDGVALLPVSDAVEPFVDLEDVAEVAVAALTQEGHEGRTYELTGPRLLTFGAALAEIGAVSGRDVRLQTITGDEFAGGLTAAGLPADIVDLMGYLFTEILDGRNASLAHGVHEVLGREPRDFTEFARREAAAWAQTDAWAPLPGVH</sequence>
<accession>A0ABR8V232</accession>
<dbReference type="InterPro" id="IPR036291">
    <property type="entry name" value="NAD(P)-bd_dom_sf"/>
</dbReference>
<evidence type="ECO:0000313" key="2">
    <source>
        <dbReference type="EMBL" id="MBD7998859.1"/>
    </source>
</evidence>